<organism evidence="2 3">
    <name type="scientific">Paenibacillus albilobatus</name>
    <dbReference type="NCBI Taxonomy" id="2716884"/>
    <lineage>
        <taxon>Bacteria</taxon>
        <taxon>Bacillati</taxon>
        <taxon>Bacillota</taxon>
        <taxon>Bacilli</taxon>
        <taxon>Bacillales</taxon>
        <taxon>Paenibacillaceae</taxon>
        <taxon>Paenibacillus</taxon>
    </lineage>
</organism>
<proteinExistence type="inferred from homology"/>
<dbReference type="AlphaFoldDB" id="A0A919XP82"/>
<name>A0A919XP82_9BACL</name>
<comment type="similarity">
    <text evidence="1">Belongs to the ROK (NagC/XylR) family.</text>
</comment>
<protein>
    <recommendedName>
        <fullName evidence="4">ROK family protein</fullName>
    </recommendedName>
</protein>
<dbReference type="SUPFAM" id="SSF53067">
    <property type="entry name" value="Actin-like ATPase domain"/>
    <property type="match status" value="1"/>
</dbReference>
<dbReference type="InterPro" id="IPR000600">
    <property type="entry name" value="ROK"/>
</dbReference>
<accession>A0A919XP82</accession>
<comment type="caution">
    <text evidence="2">The sequence shown here is derived from an EMBL/GenBank/DDBJ whole genome shotgun (WGS) entry which is preliminary data.</text>
</comment>
<keyword evidence="3" id="KW-1185">Reference proteome</keyword>
<dbReference type="RefSeq" id="WP_160043486.1">
    <property type="nucleotide sequence ID" value="NZ_BORQ01000008.1"/>
</dbReference>
<dbReference type="PANTHER" id="PTHR18964:SF149">
    <property type="entry name" value="BIFUNCTIONAL UDP-N-ACETYLGLUCOSAMINE 2-EPIMERASE_N-ACETYLMANNOSAMINE KINASE"/>
    <property type="match status" value="1"/>
</dbReference>
<dbReference type="Pfam" id="PF00480">
    <property type="entry name" value="ROK"/>
    <property type="match status" value="1"/>
</dbReference>
<evidence type="ECO:0000313" key="3">
    <source>
        <dbReference type="Proteomes" id="UP000679779"/>
    </source>
</evidence>
<dbReference type="InterPro" id="IPR043129">
    <property type="entry name" value="ATPase_NBD"/>
</dbReference>
<evidence type="ECO:0000313" key="2">
    <source>
        <dbReference type="EMBL" id="GIO34010.1"/>
    </source>
</evidence>
<sequence length="278" mass="30094">MEKIVGVDIGCTKMYMFAQIGGETFEQKAPTGLDCPWENLKREIDGFIGRLPFEPEGVGIAVPGLVEGDHRVQLSDVRSLTGMTADDFGQGRFPVRLINDVKSATVAETVHYKDKDTLAVIMAGSGTALGVYSKGRMFTGAHGFAGELGYCIIQTEEGPQRLDSIAGGIGILQQAGCGIDEFLERIDRNEPAAVQLIARAGEYFGMALTNVIHLFNPDVIVIGGSTATYPGYMEHALETAQKHTIPDMFDACRIVPAKDNKRIVALGAMEYMRSGMRI</sequence>
<evidence type="ECO:0000256" key="1">
    <source>
        <dbReference type="ARBA" id="ARBA00006479"/>
    </source>
</evidence>
<dbReference type="Proteomes" id="UP000679779">
    <property type="component" value="Unassembled WGS sequence"/>
</dbReference>
<gene>
    <name evidence="2" type="ORF">J2TS6_51510</name>
</gene>
<dbReference type="Gene3D" id="3.30.420.40">
    <property type="match status" value="2"/>
</dbReference>
<reference evidence="2" key="1">
    <citation type="submission" date="2021-03" db="EMBL/GenBank/DDBJ databases">
        <title>Antimicrobial resistance genes in bacteria isolated from Japanese honey, and their potential for conferring macrolide and lincosamide resistance in the American foulbrood pathogen Paenibacillus larvae.</title>
        <authorList>
            <person name="Okamoto M."/>
            <person name="Kumagai M."/>
            <person name="Kanamori H."/>
            <person name="Takamatsu D."/>
        </authorList>
    </citation>
    <scope>NUCLEOTIDE SEQUENCE</scope>
    <source>
        <strain evidence="2">J2TS6</strain>
    </source>
</reference>
<evidence type="ECO:0008006" key="4">
    <source>
        <dbReference type="Google" id="ProtNLM"/>
    </source>
</evidence>
<dbReference type="PANTHER" id="PTHR18964">
    <property type="entry name" value="ROK (REPRESSOR, ORF, KINASE) FAMILY"/>
    <property type="match status" value="1"/>
</dbReference>
<dbReference type="EMBL" id="BORQ01000008">
    <property type="protein sequence ID" value="GIO34010.1"/>
    <property type="molecule type" value="Genomic_DNA"/>
</dbReference>